<accession>A0A6S6UHY1</accession>
<dbReference type="AlphaFoldDB" id="A0A6S6UHY1"/>
<keyword evidence="1" id="KW-0732">Signal</keyword>
<feature type="signal peptide" evidence="1">
    <location>
        <begin position="1"/>
        <end position="19"/>
    </location>
</feature>
<gene>
    <name evidence="2" type="ORF">HELGO_WM1891</name>
</gene>
<organism evidence="2">
    <name type="scientific">uncultured Sulfurovum sp</name>
    <dbReference type="NCBI Taxonomy" id="269237"/>
    <lineage>
        <taxon>Bacteria</taxon>
        <taxon>Pseudomonadati</taxon>
        <taxon>Campylobacterota</taxon>
        <taxon>Epsilonproteobacteria</taxon>
        <taxon>Campylobacterales</taxon>
        <taxon>Sulfurovaceae</taxon>
        <taxon>Sulfurovum</taxon>
        <taxon>environmental samples</taxon>
    </lineage>
</organism>
<feature type="chain" id="PRO_5028425088" description="Phospholipase A2 domain-containing protein" evidence="1">
    <location>
        <begin position="20"/>
        <end position="313"/>
    </location>
</feature>
<evidence type="ECO:0000256" key="1">
    <source>
        <dbReference type="SAM" id="SignalP"/>
    </source>
</evidence>
<proteinExistence type="predicted"/>
<dbReference type="EMBL" id="CACVAS010000170">
    <property type="protein sequence ID" value="CAA6828202.1"/>
    <property type="molecule type" value="Genomic_DNA"/>
</dbReference>
<sequence length="313" mass="36268">MKHYWIIILLCITLSSLKAENNTTLEKMTLYTPELEKKHQSTYDRFKKFFSKYDNTLMEDLAIYVVDMFVPDEMIRSTKDVFDNRKDKSFKGHVEHVPQVLSNDVSNVFLSTFYYYMQDISKITDKVWSNQVCTPSSFQYKISLEPKEPLLTLKIDDEHARGVTENGIVLPVNENFPHAFYPYAAEPNGCSAEGFQDLYDQSNLVSDDDEWLSEACNEHDRCYFTLGKTSQECNSEFIVNTIDACTQISSIHTIVSMGTKNAFCNVKALSIATGANSCAEEYFSHSQREQKAYMQWVRKYEHTYRNAIMKDRN</sequence>
<protein>
    <recommendedName>
        <fullName evidence="3">Phospholipase A2 domain-containing protein</fullName>
    </recommendedName>
</protein>
<evidence type="ECO:0000313" key="2">
    <source>
        <dbReference type="EMBL" id="CAA6828202.1"/>
    </source>
</evidence>
<name>A0A6S6UHY1_9BACT</name>
<reference evidence="2" key="1">
    <citation type="submission" date="2020-01" db="EMBL/GenBank/DDBJ databases">
        <authorList>
            <person name="Meier V. D."/>
            <person name="Meier V D."/>
        </authorList>
    </citation>
    <scope>NUCLEOTIDE SEQUENCE</scope>
    <source>
        <strain evidence="2">HLG_WM_MAG_01</strain>
    </source>
</reference>
<evidence type="ECO:0008006" key="3">
    <source>
        <dbReference type="Google" id="ProtNLM"/>
    </source>
</evidence>